<evidence type="ECO:0000256" key="3">
    <source>
        <dbReference type="ARBA" id="ARBA00018306"/>
    </source>
</evidence>
<dbReference type="GO" id="GO:0070765">
    <property type="term" value="C:gamma-secretase complex"/>
    <property type="evidence" value="ECO:0007669"/>
    <property type="project" value="TreeGrafter"/>
</dbReference>
<evidence type="ECO:0000256" key="7">
    <source>
        <dbReference type="ARBA" id="ARBA00023136"/>
    </source>
</evidence>
<dbReference type="Proteomes" id="UP000515163">
    <property type="component" value="Unplaced"/>
</dbReference>
<evidence type="ECO:0000256" key="1">
    <source>
        <dbReference type="ARBA" id="ARBA00004141"/>
    </source>
</evidence>
<dbReference type="GO" id="GO:0007219">
    <property type="term" value="P:Notch signaling pathway"/>
    <property type="evidence" value="ECO:0007669"/>
    <property type="project" value="UniProtKB-KW"/>
</dbReference>
<evidence type="ECO:0000256" key="2">
    <source>
        <dbReference type="ARBA" id="ARBA00009607"/>
    </source>
</evidence>
<evidence type="ECO:0000313" key="10">
    <source>
        <dbReference type="RefSeq" id="XP_031562490.1"/>
    </source>
</evidence>
<evidence type="ECO:0000256" key="4">
    <source>
        <dbReference type="ARBA" id="ARBA00022692"/>
    </source>
</evidence>
<evidence type="ECO:0000313" key="9">
    <source>
        <dbReference type="Proteomes" id="UP000515163"/>
    </source>
</evidence>
<keyword evidence="5" id="KW-0914">Notch signaling pathway</keyword>
<dbReference type="GeneID" id="116298242"/>
<accession>A0A6P8IC41</accession>
<dbReference type="KEGG" id="aten:116298242"/>
<comment type="similarity">
    <text evidence="2">Belongs to the PEN-2 family.</text>
</comment>
<dbReference type="PANTHER" id="PTHR16318">
    <property type="entry name" value="GAMMA-SECRETASE SUBUNIT PEN-2"/>
    <property type="match status" value="1"/>
</dbReference>
<dbReference type="RefSeq" id="XP_031562490.1">
    <property type="nucleotide sequence ID" value="XM_031706630.1"/>
</dbReference>
<reference evidence="10" key="1">
    <citation type="submission" date="2025-08" db="UniProtKB">
        <authorList>
            <consortium name="RefSeq"/>
        </authorList>
    </citation>
    <scope>IDENTIFICATION</scope>
    <source>
        <tissue evidence="10">Tentacle</tissue>
    </source>
</reference>
<dbReference type="InParanoid" id="A0A6P8IC41"/>
<name>A0A6P8IC41_ACTTE</name>
<comment type="subcellular location">
    <subcellularLocation>
        <location evidence="1">Membrane</location>
        <topology evidence="1">Multi-pass membrane protein</topology>
    </subcellularLocation>
</comment>
<protein>
    <recommendedName>
        <fullName evidence="3">Gamma-secretase subunit PEN-2</fullName>
    </recommendedName>
</protein>
<sequence length="101" mass="12006">MDLRKVPDEEKVRLCRRYTIIGLAFLPFLWFINVVWFFKEAFCRERFPGQSKMRSDIVKSAIGLIIWIAGLTTWIVMFQKNRAEWGYYGDKISFLIPLGRP</sequence>
<evidence type="ECO:0000256" key="5">
    <source>
        <dbReference type="ARBA" id="ARBA00022976"/>
    </source>
</evidence>
<evidence type="ECO:0000256" key="6">
    <source>
        <dbReference type="ARBA" id="ARBA00022989"/>
    </source>
</evidence>
<gene>
    <name evidence="10" type="primary">LOC116298242</name>
</gene>
<keyword evidence="6 8" id="KW-1133">Transmembrane helix</keyword>
<proteinExistence type="inferred from homology"/>
<dbReference type="FunCoup" id="A0A6P8IC41">
    <property type="interactions" value="964"/>
</dbReference>
<keyword evidence="4 8" id="KW-0812">Transmembrane</keyword>
<evidence type="ECO:0000256" key="8">
    <source>
        <dbReference type="SAM" id="Phobius"/>
    </source>
</evidence>
<dbReference type="InterPro" id="IPR019379">
    <property type="entry name" value="Gamma_Secretase_Asp_P_PEN2"/>
</dbReference>
<keyword evidence="7 8" id="KW-0472">Membrane</keyword>
<keyword evidence="9" id="KW-1185">Reference proteome</keyword>
<dbReference type="OrthoDB" id="524898at2759"/>
<dbReference type="Pfam" id="PF10251">
    <property type="entry name" value="PEN-2"/>
    <property type="match status" value="1"/>
</dbReference>
<dbReference type="PANTHER" id="PTHR16318:SF0">
    <property type="entry name" value="GAMMA-SECRETASE SUBUNIT PEN-2"/>
    <property type="match status" value="1"/>
</dbReference>
<dbReference type="AlphaFoldDB" id="A0A6P8IC41"/>
<feature type="transmembrane region" description="Helical" evidence="8">
    <location>
        <begin position="20"/>
        <end position="38"/>
    </location>
</feature>
<feature type="transmembrane region" description="Helical" evidence="8">
    <location>
        <begin position="58"/>
        <end position="78"/>
    </location>
</feature>
<organism evidence="9 10">
    <name type="scientific">Actinia tenebrosa</name>
    <name type="common">Australian red waratah sea anemone</name>
    <dbReference type="NCBI Taxonomy" id="6105"/>
    <lineage>
        <taxon>Eukaryota</taxon>
        <taxon>Metazoa</taxon>
        <taxon>Cnidaria</taxon>
        <taxon>Anthozoa</taxon>
        <taxon>Hexacorallia</taxon>
        <taxon>Actiniaria</taxon>
        <taxon>Actiniidae</taxon>
        <taxon>Actinia</taxon>
    </lineage>
</organism>